<evidence type="ECO:0000256" key="6">
    <source>
        <dbReference type="ARBA" id="ARBA00023136"/>
    </source>
</evidence>
<protein>
    <submittedName>
        <fullName evidence="9">Sugar ABC transporter permease</fullName>
    </submittedName>
</protein>
<gene>
    <name evidence="9" type="primary">ugpA_15</name>
    <name evidence="9" type="ORF">NCTC11224_04597</name>
</gene>
<feature type="domain" description="ABC transmembrane type-1" evidence="8">
    <location>
        <begin position="79"/>
        <end position="287"/>
    </location>
</feature>
<evidence type="ECO:0000256" key="1">
    <source>
        <dbReference type="ARBA" id="ARBA00004651"/>
    </source>
</evidence>
<dbReference type="EMBL" id="UAVW01000018">
    <property type="protein sequence ID" value="SQB15526.1"/>
    <property type="molecule type" value="Genomic_DNA"/>
</dbReference>
<keyword evidence="4 7" id="KW-0812">Transmembrane</keyword>
<evidence type="ECO:0000256" key="7">
    <source>
        <dbReference type="RuleBase" id="RU363032"/>
    </source>
</evidence>
<reference evidence="9 10" key="1">
    <citation type="submission" date="2018-06" db="EMBL/GenBank/DDBJ databases">
        <authorList>
            <consortium name="Pathogen Informatics"/>
            <person name="Doyle S."/>
        </authorList>
    </citation>
    <scope>NUCLEOTIDE SEQUENCE [LARGE SCALE GENOMIC DNA]</scope>
    <source>
        <strain evidence="9 10">NCTC11224</strain>
    </source>
</reference>
<evidence type="ECO:0000313" key="9">
    <source>
        <dbReference type="EMBL" id="SQB15526.1"/>
    </source>
</evidence>
<dbReference type="Gene3D" id="1.10.3720.10">
    <property type="entry name" value="MetI-like"/>
    <property type="match status" value="1"/>
</dbReference>
<keyword evidence="5 7" id="KW-1133">Transmembrane helix</keyword>
<dbReference type="PANTHER" id="PTHR30193">
    <property type="entry name" value="ABC TRANSPORTER PERMEASE PROTEIN"/>
    <property type="match status" value="1"/>
</dbReference>
<feature type="transmembrane region" description="Helical" evidence="7">
    <location>
        <begin position="21"/>
        <end position="40"/>
    </location>
</feature>
<accession>A0A2X2UGC9</accession>
<dbReference type="CDD" id="cd06261">
    <property type="entry name" value="TM_PBP2"/>
    <property type="match status" value="1"/>
</dbReference>
<dbReference type="Proteomes" id="UP000251853">
    <property type="component" value="Unassembled WGS sequence"/>
</dbReference>
<feature type="transmembrane region" description="Helical" evidence="7">
    <location>
        <begin position="116"/>
        <end position="137"/>
    </location>
</feature>
<dbReference type="RefSeq" id="WP_160116364.1">
    <property type="nucleotide sequence ID" value="NZ_CAUDZF010000027.1"/>
</dbReference>
<dbReference type="PANTHER" id="PTHR30193:SF37">
    <property type="entry name" value="INNER MEMBRANE ABC TRANSPORTER PERMEASE PROTEIN YCJO"/>
    <property type="match status" value="1"/>
</dbReference>
<dbReference type="InterPro" id="IPR035906">
    <property type="entry name" value="MetI-like_sf"/>
</dbReference>
<feature type="transmembrane region" description="Helical" evidence="7">
    <location>
        <begin position="83"/>
        <end position="104"/>
    </location>
</feature>
<dbReference type="Pfam" id="PF00528">
    <property type="entry name" value="BPD_transp_1"/>
    <property type="match status" value="1"/>
</dbReference>
<name>A0A2X2UGC9_9FIRM</name>
<keyword evidence="6 7" id="KW-0472">Membrane</keyword>
<evidence type="ECO:0000259" key="8">
    <source>
        <dbReference type="PROSITE" id="PS50928"/>
    </source>
</evidence>
<keyword evidence="10" id="KW-1185">Reference proteome</keyword>
<comment type="similarity">
    <text evidence="7">Belongs to the binding-protein-dependent transport system permease family.</text>
</comment>
<dbReference type="GO" id="GO:0055085">
    <property type="term" value="P:transmembrane transport"/>
    <property type="evidence" value="ECO:0007669"/>
    <property type="project" value="InterPro"/>
</dbReference>
<feature type="transmembrane region" description="Helical" evidence="7">
    <location>
        <begin position="270"/>
        <end position="288"/>
    </location>
</feature>
<sequence length="298" mass="33412">MNSIAVTPTKKKKSILKKAEPYFYLIPALGLMVTFTYFPFAKTIVTSTFLTNATGKAVEFIGAENYVNLFHDPTFIRSIINTFIYTFIQVPITIALAFFMAFLASKKRKFSGIYELLFAFPMAVSMSVAALIFKLLLNPQIGAFNHIFNLDCLWFNGENTAMPALIFLGIWLGIGMDFLFLLSAVRGVSDDLIEAARIDGANLCHELKDIYLPMVSPTIFYLLCTNLATSMMMSGQVIVLTKGGPNNATSTIIYYMYKKAFEIYNYGSSYAAAIVGFTFAFIMILISFRFEKKGVYYN</sequence>
<feature type="transmembrane region" description="Helical" evidence="7">
    <location>
        <begin position="218"/>
        <end position="239"/>
    </location>
</feature>
<keyword evidence="2 7" id="KW-0813">Transport</keyword>
<evidence type="ECO:0000256" key="4">
    <source>
        <dbReference type="ARBA" id="ARBA00022692"/>
    </source>
</evidence>
<evidence type="ECO:0000313" key="10">
    <source>
        <dbReference type="Proteomes" id="UP000251853"/>
    </source>
</evidence>
<dbReference type="InterPro" id="IPR000515">
    <property type="entry name" value="MetI-like"/>
</dbReference>
<dbReference type="GO" id="GO:0005886">
    <property type="term" value="C:plasma membrane"/>
    <property type="evidence" value="ECO:0007669"/>
    <property type="project" value="UniProtKB-SubCell"/>
</dbReference>
<feature type="transmembrane region" description="Helical" evidence="7">
    <location>
        <begin position="164"/>
        <end position="185"/>
    </location>
</feature>
<dbReference type="SUPFAM" id="SSF161098">
    <property type="entry name" value="MetI-like"/>
    <property type="match status" value="1"/>
</dbReference>
<evidence type="ECO:0000256" key="2">
    <source>
        <dbReference type="ARBA" id="ARBA00022448"/>
    </source>
</evidence>
<proteinExistence type="inferred from homology"/>
<dbReference type="InterPro" id="IPR051393">
    <property type="entry name" value="ABC_transporter_permease"/>
</dbReference>
<comment type="subcellular location">
    <subcellularLocation>
        <location evidence="1 7">Cell membrane</location>
        <topology evidence="1 7">Multi-pass membrane protein</topology>
    </subcellularLocation>
</comment>
<organism evidence="9 10">
    <name type="scientific">Enterocloster clostridioformis</name>
    <dbReference type="NCBI Taxonomy" id="1531"/>
    <lineage>
        <taxon>Bacteria</taxon>
        <taxon>Bacillati</taxon>
        <taxon>Bacillota</taxon>
        <taxon>Clostridia</taxon>
        <taxon>Lachnospirales</taxon>
        <taxon>Lachnospiraceae</taxon>
        <taxon>Enterocloster</taxon>
    </lineage>
</organism>
<dbReference type="PROSITE" id="PS50928">
    <property type="entry name" value="ABC_TM1"/>
    <property type="match status" value="1"/>
</dbReference>
<evidence type="ECO:0000256" key="5">
    <source>
        <dbReference type="ARBA" id="ARBA00022989"/>
    </source>
</evidence>
<dbReference type="AlphaFoldDB" id="A0A2X2UGC9"/>
<evidence type="ECO:0000256" key="3">
    <source>
        <dbReference type="ARBA" id="ARBA00022475"/>
    </source>
</evidence>
<keyword evidence="3" id="KW-1003">Cell membrane</keyword>